<evidence type="ECO:0000256" key="3">
    <source>
        <dbReference type="PROSITE-ProRule" id="PRU00284"/>
    </source>
</evidence>
<dbReference type="RefSeq" id="WP_094408167.1">
    <property type="nucleotide sequence ID" value="NZ_BMJZ01000006.1"/>
</dbReference>
<comment type="caution">
    <text evidence="7">The sequence shown here is derived from an EMBL/GenBank/DDBJ whole genome shotgun (WGS) entry which is preliminary data.</text>
</comment>
<keyword evidence="1 3" id="KW-0807">Transducer</keyword>
<evidence type="ECO:0008006" key="9">
    <source>
        <dbReference type="Google" id="ProtNLM"/>
    </source>
</evidence>
<feature type="domain" description="HAMP" evidence="6">
    <location>
        <begin position="323"/>
        <end position="375"/>
    </location>
</feature>
<dbReference type="PRINTS" id="PR00260">
    <property type="entry name" value="CHEMTRNSDUCR"/>
</dbReference>
<organism evidence="7 8">
    <name type="scientific">Elstera cyanobacteriorum</name>
    <dbReference type="NCBI Taxonomy" id="2022747"/>
    <lineage>
        <taxon>Bacteria</taxon>
        <taxon>Pseudomonadati</taxon>
        <taxon>Pseudomonadota</taxon>
        <taxon>Alphaproteobacteria</taxon>
        <taxon>Rhodospirillales</taxon>
        <taxon>Rhodospirillaceae</taxon>
        <taxon>Elstera</taxon>
    </lineage>
</organism>
<dbReference type="PROSITE" id="PS50111">
    <property type="entry name" value="CHEMOTAXIS_TRANSDUC_2"/>
    <property type="match status" value="1"/>
</dbReference>
<dbReference type="PROSITE" id="PS50885">
    <property type="entry name" value="HAMP"/>
    <property type="match status" value="1"/>
</dbReference>
<dbReference type="Pfam" id="PF00672">
    <property type="entry name" value="HAMP"/>
    <property type="match status" value="1"/>
</dbReference>
<gene>
    <name evidence="7" type="ORF">CHR90_06395</name>
</gene>
<dbReference type="InterPro" id="IPR004089">
    <property type="entry name" value="MCPsignal_dom"/>
</dbReference>
<feature type="transmembrane region" description="Helical" evidence="4">
    <location>
        <begin position="302"/>
        <end position="321"/>
    </location>
</feature>
<keyword evidence="4" id="KW-0472">Membrane</keyword>
<evidence type="ECO:0000256" key="4">
    <source>
        <dbReference type="SAM" id="Phobius"/>
    </source>
</evidence>
<dbReference type="CDD" id="cd06225">
    <property type="entry name" value="HAMP"/>
    <property type="match status" value="1"/>
</dbReference>
<reference evidence="7 8" key="1">
    <citation type="submission" date="2017-07" db="EMBL/GenBank/DDBJ databases">
        <title>Elstera cyanobacteriorum sp. nov., a novel bacterium isolated from cyanobacterial aggregates in a eutrophic lake.</title>
        <authorList>
            <person name="Cai H."/>
        </authorList>
    </citation>
    <scope>NUCLEOTIDE SEQUENCE [LARGE SCALE GENOMIC DNA]</scope>
    <source>
        <strain evidence="7 8">TH019</strain>
    </source>
</reference>
<dbReference type="Pfam" id="PF00015">
    <property type="entry name" value="MCPsignal"/>
    <property type="match status" value="1"/>
</dbReference>
<dbReference type="GO" id="GO:0006935">
    <property type="term" value="P:chemotaxis"/>
    <property type="evidence" value="ECO:0007669"/>
    <property type="project" value="InterPro"/>
</dbReference>
<keyword evidence="8" id="KW-1185">Reference proteome</keyword>
<evidence type="ECO:0000259" key="5">
    <source>
        <dbReference type="PROSITE" id="PS50111"/>
    </source>
</evidence>
<evidence type="ECO:0000313" key="8">
    <source>
        <dbReference type="Proteomes" id="UP000216361"/>
    </source>
</evidence>
<comment type="similarity">
    <text evidence="2">Belongs to the methyl-accepting chemotaxis (MCP) protein family.</text>
</comment>
<dbReference type="SUPFAM" id="SSF58104">
    <property type="entry name" value="Methyl-accepting chemotaxis protein (MCP) signaling domain"/>
    <property type="match status" value="1"/>
</dbReference>
<dbReference type="GO" id="GO:0007165">
    <property type="term" value="P:signal transduction"/>
    <property type="evidence" value="ECO:0007669"/>
    <property type="project" value="UniProtKB-KW"/>
</dbReference>
<evidence type="ECO:0000313" key="7">
    <source>
        <dbReference type="EMBL" id="OYQ19748.1"/>
    </source>
</evidence>
<dbReference type="Gene3D" id="6.10.340.10">
    <property type="match status" value="1"/>
</dbReference>
<dbReference type="GO" id="GO:0016020">
    <property type="term" value="C:membrane"/>
    <property type="evidence" value="ECO:0007669"/>
    <property type="project" value="InterPro"/>
</dbReference>
<dbReference type="PANTHER" id="PTHR32089">
    <property type="entry name" value="METHYL-ACCEPTING CHEMOTAXIS PROTEIN MCPB"/>
    <property type="match status" value="1"/>
</dbReference>
<dbReference type="InterPro" id="IPR003660">
    <property type="entry name" value="HAMP_dom"/>
</dbReference>
<dbReference type="OrthoDB" id="8476854at2"/>
<accession>A0A255XRZ9</accession>
<dbReference type="InterPro" id="IPR004090">
    <property type="entry name" value="Chemotax_Me-accpt_rcpt"/>
</dbReference>
<evidence type="ECO:0000256" key="2">
    <source>
        <dbReference type="ARBA" id="ARBA00029447"/>
    </source>
</evidence>
<dbReference type="AlphaFoldDB" id="A0A255XRZ9"/>
<keyword evidence="4" id="KW-1133">Transmembrane helix</keyword>
<dbReference type="GO" id="GO:0004888">
    <property type="term" value="F:transmembrane signaling receptor activity"/>
    <property type="evidence" value="ECO:0007669"/>
    <property type="project" value="InterPro"/>
</dbReference>
<dbReference type="SMART" id="SM00304">
    <property type="entry name" value="HAMP"/>
    <property type="match status" value="1"/>
</dbReference>
<dbReference type="SMART" id="SM00283">
    <property type="entry name" value="MA"/>
    <property type="match status" value="1"/>
</dbReference>
<proteinExistence type="inferred from homology"/>
<protein>
    <recommendedName>
        <fullName evidence="9">Methyl-accepting chemotaxis protein</fullName>
    </recommendedName>
</protein>
<keyword evidence="4" id="KW-0812">Transmembrane</keyword>
<evidence type="ECO:0000259" key="6">
    <source>
        <dbReference type="PROSITE" id="PS50885"/>
    </source>
</evidence>
<dbReference type="Proteomes" id="UP000216361">
    <property type="component" value="Unassembled WGS sequence"/>
</dbReference>
<name>A0A255XRZ9_9PROT</name>
<evidence type="ECO:0000256" key="1">
    <source>
        <dbReference type="ARBA" id="ARBA00023224"/>
    </source>
</evidence>
<sequence>MITSASALGIRGRLWLAFGAISALPIVAALVAWVAFADVAERMSLVADQRLPQIETALRLAATAERLASYGPDLVAAPDADRRAALWQKVEPTQADARRLIEALRATTDASEITDYISYIDDMARMLADIRRLVDSTSATRSALAETMLSVDLTAQDFDQSAARLSHAETGTLLRQLNARLVTQIQTLPAMTDPEAVARAGRVVAEQQVTLARLVEGLSAADQAEIAPPRDAWVTLLASAPFQKQTDLLLDGQDRDLLLVSNATIADRLRDRTAKLVAEARAGVTSAAQDVRDVITQGVRQLFGVAAGAVVLAVCIGWFYVSRRIIRRLMRLIGAMGRLSQGDYTALVEDTGRDEIGAMAEALRVFHANAVAVEQLNREKADAERRAEEERRAALHRLADGFEASVRHIVEDVGRAAQDMRGSADELATAVGVTQNRAEDVRSASDLAVGHSQTVAAAAEELTSAIGEIGRQVNHAASITGAASAAADHSEQQMRQLASDAQRIGQVVDLINGIAGQTNLLALNATIEAARAGDAGKGFAVVAAEVKALATQTGRATEEIRSLVSTIGGQSQVAVGNIADITRTMREVNEVAAAIAAAVEQQGAATQEIARTVQEVAQGAVGVNRNILQVADATTTAAAVSGSVQSAATGLALTAGSLRHEVDQFVARVRA</sequence>
<dbReference type="EMBL" id="NOXS01000030">
    <property type="protein sequence ID" value="OYQ19748.1"/>
    <property type="molecule type" value="Genomic_DNA"/>
</dbReference>
<dbReference type="Gene3D" id="1.10.287.950">
    <property type="entry name" value="Methyl-accepting chemotaxis protein"/>
    <property type="match status" value="1"/>
</dbReference>
<feature type="domain" description="Methyl-accepting transducer" evidence="5">
    <location>
        <begin position="416"/>
        <end position="652"/>
    </location>
</feature>
<dbReference type="PANTHER" id="PTHR32089:SF112">
    <property type="entry name" value="LYSOZYME-LIKE PROTEIN-RELATED"/>
    <property type="match status" value="1"/>
</dbReference>